<keyword evidence="3" id="KW-1185">Reference proteome</keyword>
<protein>
    <submittedName>
        <fullName evidence="2">Uncharacterized protein</fullName>
    </submittedName>
</protein>
<keyword evidence="1" id="KW-1133">Transmembrane helix</keyword>
<gene>
    <name evidence="2" type="ORF">BD289DRAFT_167842</name>
</gene>
<evidence type="ECO:0000256" key="1">
    <source>
        <dbReference type="SAM" id="Phobius"/>
    </source>
</evidence>
<reference evidence="2 3" key="1">
    <citation type="journal article" date="2018" name="Mycol. Prog.">
        <title>Coniella lustricola, a new species from submerged detritus.</title>
        <authorList>
            <person name="Raudabaugh D.B."/>
            <person name="Iturriaga T."/>
            <person name="Carver A."/>
            <person name="Mondo S."/>
            <person name="Pangilinan J."/>
            <person name="Lipzen A."/>
            <person name="He G."/>
            <person name="Amirebrahimi M."/>
            <person name="Grigoriev I.V."/>
            <person name="Miller A.N."/>
        </authorList>
    </citation>
    <scope>NUCLEOTIDE SEQUENCE [LARGE SCALE GENOMIC DNA]</scope>
    <source>
        <strain evidence="2 3">B22-T-1</strain>
    </source>
</reference>
<dbReference type="Proteomes" id="UP000241462">
    <property type="component" value="Unassembled WGS sequence"/>
</dbReference>
<name>A0A2T2ZU74_9PEZI</name>
<evidence type="ECO:0000313" key="3">
    <source>
        <dbReference type="Proteomes" id="UP000241462"/>
    </source>
</evidence>
<evidence type="ECO:0000313" key="2">
    <source>
        <dbReference type="EMBL" id="PSR76869.1"/>
    </source>
</evidence>
<keyword evidence="1" id="KW-0472">Membrane</keyword>
<dbReference type="AlphaFoldDB" id="A0A2T2ZU74"/>
<sequence length="259" mass="26994">MAIMIRGTWEVKLTNGRAGLSVEVRVDSLGYAHGASRVSMFNPHLRTSNQTRPKTAPPRCHLNVSSSWLGPVADSTATTRDPNLGMDMLFLGPPALPGSPARSAGEAKHVPMRPGQDAKLALTCTSCCSRGSRTAAGDGLASWTAINRRWTGGGGGGGGGSSGATKSEQGNQTLNALSLSLSLSSPVFSVIIVSLFCLMVTLGFLLLSAPVSTRSTGERCLGNPRRGFNALPWTVVLTGMPLQTTVLSHQNTCASRCTA</sequence>
<proteinExistence type="predicted"/>
<dbReference type="EMBL" id="KZ678691">
    <property type="protein sequence ID" value="PSR76869.1"/>
    <property type="molecule type" value="Genomic_DNA"/>
</dbReference>
<organism evidence="2 3">
    <name type="scientific">Coniella lustricola</name>
    <dbReference type="NCBI Taxonomy" id="2025994"/>
    <lineage>
        <taxon>Eukaryota</taxon>
        <taxon>Fungi</taxon>
        <taxon>Dikarya</taxon>
        <taxon>Ascomycota</taxon>
        <taxon>Pezizomycotina</taxon>
        <taxon>Sordariomycetes</taxon>
        <taxon>Sordariomycetidae</taxon>
        <taxon>Diaporthales</taxon>
        <taxon>Schizoparmaceae</taxon>
        <taxon>Coniella</taxon>
    </lineage>
</organism>
<dbReference type="InParanoid" id="A0A2T2ZU74"/>
<feature type="transmembrane region" description="Helical" evidence="1">
    <location>
        <begin position="187"/>
        <end position="209"/>
    </location>
</feature>
<keyword evidence="1" id="KW-0812">Transmembrane</keyword>
<accession>A0A2T2ZU74</accession>